<dbReference type="RefSeq" id="WP_036174573.1">
    <property type="nucleotide sequence ID" value="NZ_AVCZ01000009.1"/>
</dbReference>
<dbReference type="EMBL" id="JPVQ01000009">
    <property type="protein sequence ID" value="KGR91261.1"/>
    <property type="molecule type" value="Genomic_DNA"/>
</dbReference>
<dbReference type="Proteomes" id="UP000030595">
    <property type="component" value="Unassembled WGS sequence"/>
</dbReference>
<reference evidence="1 2" key="1">
    <citation type="submission" date="2014-02" db="EMBL/GenBank/DDBJ databases">
        <title>Draft genome sequence of Lysinibacillus massiliensis CCUG 49529.</title>
        <authorList>
            <person name="Zhang F."/>
            <person name="Wang G."/>
            <person name="Zhang L."/>
        </authorList>
    </citation>
    <scope>NUCLEOTIDE SEQUENCE [LARGE SCALE GENOMIC DNA]</scope>
    <source>
        <strain evidence="1 2">CCUG 49529</strain>
    </source>
</reference>
<gene>
    <name evidence="1" type="ORF">CD30_07425</name>
</gene>
<comment type="caution">
    <text evidence="1">The sequence shown here is derived from an EMBL/GenBank/DDBJ whole genome shotgun (WGS) entry which is preliminary data.</text>
</comment>
<protein>
    <recommendedName>
        <fullName evidence="3">Lipoprotein</fullName>
    </recommendedName>
</protein>
<accession>A0A0A3J2W2</accession>
<evidence type="ECO:0000313" key="2">
    <source>
        <dbReference type="Proteomes" id="UP000030595"/>
    </source>
</evidence>
<dbReference type="eggNOG" id="ENOG5033VTV">
    <property type="taxonomic scope" value="Bacteria"/>
</dbReference>
<dbReference type="PROSITE" id="PS51257">
    <property type="entry name" value="PROKAR_LIPOPROTEIN"/>
    <property type="match status" value="1"/>
</dbReference>
<dbReference type="AlphaFoldDB" id="A0A0A3J2W2"/>
<keyword evidence="2" id="KW-1185">Reference proteome</keyword>
<organism evidence="1 2">
    <name type="scientific">Ureibacillus massiliensis 4400831 = CIP 108448 = CCUG 49529</name>
    <dbReference type="NCBI Taxonomy" id="1211035"/>
    <lineage>
        <taxon>Bacteria</taxon>
        <taxon>Bacillati</taxon>
        <taxon>Bacillota</taxon>
        <taxon>Bacilli</taxon>
        <taxon>Bacillales</taxon>
        <taxon>Caryophanaceae</taxon>
        <taxon>Ureibacillus</taxon>
    </lineage>
</organism>
<sequence>MRNIRLVSIAFPLILIIFLVGCSKEISFEDEIVKILESDEGKDYERVIDYDIRGDYIVVIYKSKKNQQLNIGFIKMNDGKLNWEVGIGGPELIGGDAFISDPLYVNVMIPNESNIKHVKVFGEYAKQVKYSNEIKYWILYTNKSPNSLDVEYIK</sequence>
<name>A0A0A3J2W2_9BACL</name>
<evidence type="ECO:0000313" key="1">
    <source>
        <dbReference type="EMBL" id="KGR91261.1"/>
    </source>
</evidence>
<evidence type="ECO:0008006" key="3">
    <source>
        <dbReference type="Google" id="ProtNLM"/>
    </source>
</evidence>
<proteinExistence type="predicted"/>